<feature type="signal peptide" evidence="2">
    <location>
        <begin position="1"/>
        <end position="21"/>
    </location>
</feature>
<feature type="compositionally biased region" description="Low complexity" evidence="1">
    <location>
        <begin position="222"/>
        <end position="240"/>
    </location>
</feature>
<protein>
    <recommendedName>
        <fullName evidence="5">Two-component system QseEF-associated lipoprotein QseG</fullName>
    </recommendedName>
</protein>
<keyword evidence="2" id="KW-0732">Signal</keyword>
<feature type="region of interest" description="Disordered" evidence="1">
    <location>
        <begin position="204"/>
        <end position="264"/>
    </location>
</feature>
<evidence type="ECO:0000256" key="1">
    <source>
        <dbReference type="SAM" id="MobiDB-lite"/>
    </source>
</evidence>
<proteinExistence type="predicted"/>
<feature type="chain" id="PRO_5047206532" description="Two-component system QseEF-associated lipoprotein QseG" evidence="2">
    <location>
        <begin position="22"/>
        <end position="264"/>
    </location>
</feature>
<dbReference type="InterPro" id="IPR025262">
    <property type="entry name" value="QseG"/>
</dbReference>
<dbReference type="EMBL" id="BAABDG010000007">
    <property type="protein sequence ID" value="GAA3906561.1"/>
    <property type="molecule type" value="Genomic_DNA"/>
</dbReference>
<sequence length="264" mass="29386">MLNKHPLSFWGMLFLAPFLLAGCAERAVSGSLALQQQETIPDSKVVDFRLAACGTLWQLDEQETLENSLYWLRAMECAESLSANQARTLAKTVENGHWDGAFKQAILLGAAQPMVAERRQQAERVNSYSLEFPNALRPLLQIWSQQQALQIALADEKARYQRLQESSDSQIDALRQSQLGLQTQLQETSRKLENLTDIERRLSSRKQLQGDIPENATRPDNSGKGSAPAKKAAPESMPEKGTALPVEPEDSEMPLPDNKESDAQ</sequence>
<dbReference type="Proteomes" id="UP001499994">
    <property type="component" value="Unassembled WGS sequence"/>
</dbReference>
<gene>
    <name evidence="3" type="ORF">GCM10022405_34790</name>
</gene>
<dbReference type="PROSITE" id="PS51257">
    <property type="entry name" value="PROKAR_LIPOPROTEIN"/>
    <property type="match status" value="1"/>
</dbReference>
<evidence type="ECO:0000256" key="2">
    <source>
        <dbReference type="SAM" id="SignalP"/>
    </source>
</evidence>
<evidence type="ECO:0000313" key="3">
    <source>
        <dbReference type="EMBL" id="GAA3906561.1"/>
    </source>
</evidence>
<evidence type="ECO:0008006" key="5">
    <source>
        <dbReference type="Google" id="ProtNLM"/>
    </source>
</evidence>
<dbReference type="Pfam" id="PF13942">
    <property type="entry name" value="Lipoprotein_20"/>
    <property type="match status" value="1"/>
</dbReference>
<evidence type="ECO:0000313" key="4">
    <source>
        <dbReference type="Proteomes" id="UP001499994"/>
    </source>
</evidence>
<accession>A0ABP7LS81</accession>
<dbReference type="NCBIfam" id="NF007997">
    <property type="entry name" value="PRK10722.1"/>
    <property type="match status" value="1"/>
</dbReference>
<keyword evidence="4" id="KW-1185">Reference proteome</keyword>
<reference evidence="4" key="1">
    <citation type="journal article" date="2019" name="Int. J. Syst. Evol. Microbiol.">
        <title>The Global Catalogue of Microorganisms (GCM) 10K type strain sequencing project: providing services to taxonomists for standard genome sequencing and annotation.</title>
        <authorList>
            <consortium name="The Broad Institute Genomics Platform"/>
            <consortium name="The Broad Institute Genome Sequencing Center for Infectious Disease"/>
            <person name="Wu L."/>
            <person name="Ma J."/>
        </authorList>
    </citation>
    <scope>NUCLEOTIDE SEQUENCE [LARGE SCALE GENOMIC DNA]</scope>
    <source>
        <strain evidence="4">JCM 17201</strain>
    </source>
</reference>
<organism evidence="3 4">
    <name type="scientific">Gibbsiella dentisursi</name>
    <dbReference type="NCBI Taxonomy" id="796890"/>
    <lineage>
        <taxon>Bacteria</taxon>
        <taxon>Pseudomonadati</taxon>
        <taxon>Pseudomonadota</taxon>
        <taxon>Gammaproteobacteria</taxon>
        <taxon>Enterobacterales</taxon>
        <taxon>Yersiniaceae</taxon>
        <taxon>Gibbsiella</taxon>
    </lineage>
</organism>
<comment type="caution">
    <text evidence="3">The sequence shown here is derived from an EMBL/GenBank/DDBJ whole genome shotgun (WGS) entry which is preliminary data.</text>
</comment>
<name>A0ABP7LS81_9GAMM</name>